<keyword evidence="2" id="KW-1133">Transmembrane helix</keyword>
<feature type="transmembrane region" description="Helical" evidence="2">
    <location>
        <begin position="67"/>
        <end position="86"/>
    </location>
</feature>
<feature type="compositionally biased region" description="Low complexity" evidence="1">
    <location>
        <begin position="37"/>
        <end position="54"/>
    </location>
</feature>
<dbReference type="Proteomes" id="UP000314294">
    <property type="component" value="Unassembled WGS sequence"/>
</dbReference>
<evidence type="ECO:0000313" key="5">
    <source>
        <dbReference type="Proteomes" id="UP000314294"/>
    </source>
</evidence>
<organism evidence="4 5">
    <name type="scientific">Liparis tanakae</name>
    <name type="common">Tanaka's snailfish</name>
    <dbReference type="NCBI Taxonomy" id="230148"/>
    <lineage>
        <taxon>Eukaryota</taxon>
        <taxon>Metazoa</taxon>
        <taxon>Chordata</taxon>
        <taxon>Craniata</taxon>
        <taxon>Vertebrata</taxon>
        <taxon>Euteleostomi</taxon>
        <taxon>Actinopterygii</taxon>
        <taxon>Neopterygii</taxon>
        <taxon>Teleostei</taxon>
        <taxon>Neoteleostei</taxon>
        <taxon>Acanthomorphata</taxon>
        <taxon>Eupercaria</taxon>
        <taxon>Perciformes</taxon>
        <taxon>Cottioidei</taxon>
        <taxon>Cottales</taxon>
        <taxon>Liparidae</taxon>
        <taxon>Liparis</taxon>
    </lineage>
</organism>
<gene>
    <name evidence="4" type="ORF">EYF80_023133</name>
</gene>
<sequence length="114" mass="12466">MSSSRLAALALGAELGLCRARNTVPPPSSPSEEERLLLTQSTRSSSPQRHSSSTGNPHRHLSVSPTAPWLTLLLLLLLLLLFCVLYEFMCPGQREWAQDGELLGLRAAHLPIIN</sequence>
<evidence type="ECO:0000256" key="1">
    <source>
        <dbReference type="SAM" id="MobiDB-lite"/>
    </source>
</evidence>
<keyword evidence="3" id="KW-0732">Signal</keyword>
<protein>
    <submittedName>
        <fullName evidence="4">Uncharacterized protein</fullName>
    </submittedName>
</protein>
<reference evidence="4 5" key="1">
    <citation type="submission" date="2019-03" db="EMBL/GenBank/DDBJ databases">
        <title>First draft genome of Liparis tanakae, snailfish: a comprehensive survey of snailfish specific genes.</title>
        <authorList>
            <person name="Kim W."/>
            <person name="Song I."/>
            <person name="Jeong J.-H."/>
            <person name="Kim D."/>
            <person name="Kim S."/>
            <person name="Ryu S."/>
            <person name="Song J.Y."/>
            <person name="Lee S.K."/>
        </authorList>
    </citation>
    <scope>NUCLEOTIDE SEQUENCE [LARGE SCALE GENOMIC DNA]</scope>
    <source>
        <tissue evidence="4">Muscle</tissue>
    </source>
</reference>
<comment type="caution">
    <text evidence="4">The sequence shown here is derived from an EMBL/GenBank/DDBJ whole genome shotgun (WGS) entry which is preliminary data.</text>
</comment>
<evidence type="ECO:0000313" key="4">
    <source>
        <dbReference type="EMBL" id="TNN66599.1"/>
    </source>
</evidence>
<dbReference type="AlphaFoldDB" id="A0A4Z2HL30"/>
<feature type="chain" id="PRO_5021288325" evidence="3">
    <location>
        <begin position="21"/>
        <end position="114"/>
    </location>
</feature>
<accession>A0A4Z2HL30</accession>
<evidence type="ECO:0000256" key="3">
    <source>
        <dbReference type="SAM" id="SignalP"/>
    </source>
</evidence>
<dbReference type="EMBL" id="SRLO01000216">
    <property type="protein sequence ID" value="TNN66599.1"/>
    <property type="molecule type" value="Genomic_DNA"/>
</dbReference>
<name>A0A4Z2HL30_9TELE</name>
<feature type="region of interest" description="Disordered" evidence="1">
    <location>
        <begin position="21"/>
        <end position="62"/>
    </location>
</feature>
<keyword evidence="2" id="KW-0472">Membrane</keyword>
<keyword evidence="2" id="KW-0812">Transmembrane</keyword>
<evidence type="ECO:0000256" key="2">
    <source>
        <dbReference type="SAM" id="Phobius"/>
    </source>
</evidence>
<keyword evidence="5" id="KW-1185">Reference proteome</keyword>
<feature type="signal peptide" evidence="3">
    <location>
        <begin position="1"/>
        <end position="20"/>
    </location>
</feature>
<proteinExistence type="predicted"/>